<feature type="region of interest" description="Disordered" evidence="1">
    <location>
        <begin position="181"/>
        <end position="202"/>
    </location>
</feature>
<reference evidence="3" key="1">
    <citation type="journal article" date="2019" name="Int. J. Syst. Evol. Microbiol.">
        <title>The Global Catalogue of Microorganisms (GCM) 10K type strain sequencing project: providing services to taxonomists for standard genome sequencing and annotation.</title>
        <authorList>
            <consortium name="The Broad Institute Genomics Platform"/>
            <consortium name="The Broad Institute Genome Sequencing Center for Infectious Disease"/>
            <person name="Wu L."/>
            <person name="Ma J."/>
        </authorList>
    </citation>
    <scope>NUCLEOTIDE SEQUENCE [LARGE SCALE GENOMIC DNA]</scope>
    <source>
        <strain evidence="3">CECT 8472</strain>
    </source>
</reference>
<protein>
    <submittedName>
        <fullName evidence="2">LPS export ABC transporter periplasmic protein LptC</fullName>
    </submittedName>
</protein>
<gene>
    <name evidence="2" type="primary">lptC</name>
    <name evidence="2" type="ORF">ACFOW6_05765</name>
</gene>
<evidence type="ECO:0000256" key="1">
    <source>
        <dbReference type="SAM" id="MobiDB-lite"/>
    </source>
</evidence>
<dbReference type="InterPro" id="IPR010664">
    <property type="entry name" value="LipoPS_assembly_LptC-rel"/>
</dbReference>
<accession>A0ABV8UK45</accession>
<feature type="compositionally biased region" description="Low complexity" evidence="1">
    <location>
        <begin position="187"/>
        <end position="202"/>
    </location>
</feature>
<keyword evidence="3" id="KW-1185">Reference proteome</keyword>
<dbReference type="InterPro" id="IPR026265">
    <property type="entry name" value="LptC"/>
</dbReference>
<name>A0ABV8UK45_9PROT</name>
<dbReference type="Gene3D" id="2.60.450.10">
    <property type="entry name" value="Lipopolysaccharide (LPS) transport protein A like domain"/>
    <property type="match status" value="1"/>
</dbReference>
<dbReference type="NCBIfam" id="TIGR04409">
    <property type="entry name" value="LptC_YrbK"/>
    <property type="match status" value="1"/>
</dbReference>
<evidence type="ECO:0000313" key="3">
    <source>
        <dbReference type="Proteomes" id="UP001595799"/>
    </source>
</evidence>
<organism evidence="2 3">
    <name type="scientific">Fodinicurvata halophila</name>
    <dbReference type="NCBI Taxonomy" id="1419723"/>
    <lineage>
        <taxon>Bacteria</taxon>
        <taxon>Pseudomonadati</taxon>
        <taxon>Pseudomonadota</taxon>
        <taxon>Alphaproteobacteria</taxon>
        <taxon>Rhodospirillales</taxon>
        <taxon>Rhodovibrionaceae</taxon>
        <taxon>Fodinicurvata</taxon>
    </lineage>
</organism>
<dbReference type="Pfam" id="PF06835">
    <property type="entry name" value="LptC"/>
    <property type="match status" value="1"/>
</dbReference>
<proteinExistence type="predicted"/>
<dbReference type="RefSeq" id="WP_382421388.1">
    <property type="nucleotide sequence ID" value="NZ_JBHSCW010000003.1"/>
</dbReference>
<dbReference type="EMBL" id="JBHSCW010000003">
    <property type="protein sequence ID" value="MFC4351046.1"/>
    <property type="molecule type" value="Genomic_DNA"/>
</dbReference>
<sequence length="202" mass="22401">MILPLVAVVCVGLVFFWPQLQEKSGDFGLKSSDRRSSEESRSRLLGPQFEGVDTKGRPYNLTANTANYASGSKRYVELDNPKGDLFEKDGSWVTLTALSGMYDRKAENMDLEGDVNLRNDEGFKIMTSSAFLELSQGRAEGHQPVNGLGPGGHIISQGFRLEDEGRVIYFTGKSKLTLYDEKKQQEGEQQTEQVHQGGTSEQ</sequence>
<evidence type="ECO:0000313" key="2">
    <source>
        <dbReference type="EMBL" id="MFC4351046.1"/>
    </source>
</evidence>
<comment type="caution">
    <text evidence="2">The sequence shown here is derived from an EMBL/GenBank/DDBJ whole genome shotgun (WGS) entry which is preliminary data.</text>
</comment>
<dbReference type="Proteomes" id="UP001595799">
    <property type="component" value="Unassembled WGS sequence"/>
</dbReference>